<organism evidence="1 2">
    <name type="scientific">Bacteroides stercoris</name>
    <dbReference type="NCBI Taxonomy" id="46506"/>
    <lineage>
        <taxon>Bacteria</taxon>
        <taxon>Pseudomonadati</taxon>
        <taxon>Bacteroidota</taxon>
        <taxon>Bacteroidia</taxon>
        <taxon>Bacteroidales</taxon>
        <taxon>Bacteroidaceae</taxon>
        <taxon>Bacteroides</taxon>
    </lineage>
</organism>
<accession>A0A125MET3</accession>
<evidence type="ECO:0000313" key="1">
    <source>
        <dbReference type="EMBL" id="KWR51882.1"/>
    </source>
</evidence>
<dbReference type="EMBL" id="LRGC01000027">
    <property type="protein sequence ID" value="KWR51882.1"/>
    <property type="molecule type" value="Genomic_DNA"/>
</dbReference>
<evidence type="ECO:0000313" key="2">
    <source>
        <dbReference type="Proteomes" id="UP000056419"/>
    </source>
</evidence>
<protein>
    <submittedName>
        <fullName evidence="1">Uncharacterized protein</fullName>
    </submittedName>
</protein>
<comment type="caution">
    <text evidence="1">The sequence shown here is derived from an EMBL/GenBank/DDBJ whole genome shotgun (WGS) entry which is preliminary data.</text>
</comment>
<sequence length="182" mass="21720">MEIEKIYPPYIYSIKYDDEDVNEFERLFENWRDLDVVVDFFEKNKEHLKSKVWSAVCEPEAAAYQVSEEADDLEILFRKLYFNAKEKNKPDFDSHFKFLDGKYKFEFEYAPMKSYGTESPSFIRLYAIKMGANRYIIVGGGIKLCKTIQESPYLKDHIIQNIDKVRAWLKCYGIYEENEFTN</sequence>
<dbReference type="PATRIC" id="fig|46506.5.peg.3358"/>
<keyword evidence="2" id="KW-1185">Reference proteome</keyword>
<dbReference type="AlphaFoldDB" id="A0A125MET3"/>
<name>A0A125MET3_BACSE</name>
<proteinExistence type="predicted"/>
<reference evidence="1 2" key="1">
    <citation type="journal article" date="2016" name="BMC Genomics">
        <title>Type VI secretion systems of human gut Bacteroidales segregate into three genetic architectures, two of which are contained on mobile genetic elements.</title>
        <authorList>
            <person name="Coyne M.J."/>
            <person name="Roelofs K.G."/>
            <person name="Comstock L.E."/>
        </authorList>
    </citation>
    <scope>NUCLEOTIDE SEQUENCE [LARGE SCALE GENOMIC DNA]</scope>
    <source>
        <strain evidence="1 2">CL09T03C01</strain>
    </source>
</reference>
<dbReference type="Proteomes" id="UP000056419">
    <property type="component" value="Unassembled WGS sequence"/>
</dbReference>
<dbReference type="RefSeq" id="WP_060386645.1">
    <property type="nucleotide sequence ID" value="NZ_JADMRQ010000018.1"/>
</dbReference>
<dbReference type="STRING" id="46506.AA415_03123"/>
<gene>
    <name evidence="1" type="ORF">AA415_03123</name>
</gene>